<evidence type="ECO:0000313" key="2">
    <source>
        <dbReference type="EMBL" id="KAL0637133.1"/>
    </source>
</evidence>
<accession>A0ABR3GMR4</accession>
<feature type="compositionally biased region" description="Basic and acidic residues" evidence="1">
    <location>
        <begin position="133"/>
        <end position="150"/>
    </location>
</feature>
<proteinExistence type="predicted"/>
<feature type="compositionally biased region" description="Acidic residues" evidence="1">
    <location>
        <begin position="86"/>
        <end position="96"/>
    </location>
</feature>
<protein>
    <submittedName>
        <fullName evidence="2">Uncharacterized protein</fullName>
    </submittedName>
</protein>
<reference evidence="2 3" key="1">
    <citation type="submission" date="2024-02" db="EMBL/GenBank/DDBJ databases">
        <title>Discinaceae phylogenomics.</title>
        <authorList>
            <person name="Dirks A.C."/>
            <person name="James T.Y."/>
        </authorList>
    </citation>
    <scope>NUCLEOTIDE SEQUENCE [LARGE SCALE GENOMIC DNA]</scope>
    <source>
        <strain evidence="2 3">ACD0624</strain>
    </source>
</reference>
<gene>
    <name evidence="2" type="ORF">Q9L58_003956</name>
</gene>
<evidence type="ECO:0000313" key="3">
    <source>
        <dbReference type="Proteomes" id="UP001447188"/>
    </source>
</evidence>
<keyword evidence="3" id="KW-1185">Reference proteome</keyword>
<feature type="compositionally biased region" description="Basic residues" evidence="1">
    <location>
        <begin position="301"/>
        <end position="320"/>
    </location>
</feature>
<organism evidence="2 3">
    <name type="scientific">Discina gigas</name>
    <dbReference type="NCBI Taxonomy" id="1032678"/>
    <lineage>
        <taxon>Eukaryota</taxon>
        <taxon>Fungi</taxon>
        <taxon>Dikarya</taxon>
        <taxon>Ascomycota</taxon>
        <taxon>Pezizomycotina</taxon>
        <taxon>Pezizomycetes</taxon>
        <taxon>Pezizales</taxon>
        <taxon>Discinaceae</taxon>
        <taxon>Discina</taxon>
    </lineage>
</organism>
<evidence type="ECO:0000256" key="1">
    <source>
        <dbReference type="SAM" id="MobiDB-lite"/>
    </source>
</evidence>
<dbReference type="Pfam" id="PF08297">
    <property type="entry name" value="U3_snoRNA_assoc"/>
    <property type="match status" value="1"/>
</dbReference>
<sequence>MAPVTRAHRIRATTTGENIEPLSPALVPHVIVPTRLSHSHVRFSQDEGSTPITVQRADAKVHKVTGATSWGGGYLNGTDGTRDEVPDGEEDSDNDAPEAISMGAGKEEAEKREEEARRVIETQKEASKKKRKERDTKLKEQKTEAEERKRERVGKRRKLETEQDEQDAIEGQLSRELMAAGEEIELAPTEISSKKSKLSLLLPESLLAQVSARPSPPPSQEDSGSGEDLENADTSVAANKSAGMSARLEKNKRRREQKKRSKNLKKGVVNVKVLNDEAASRKSMAPPVSKKVAHVKESWLHKQRNGGIKRKSVGGGFIRK</sequence>
<dbReference type="EMBL" id="JBBBZM010000039">
    <property type="protein sequence ID" value="KAL0637133.1"/>
    <property type="molecule type" value="Genomic_DNA"/>
</dbReference>
<name>A0ABR3GMR4_9PEZI</name>
<comment type="caution">
    <text evidence="2">The sequence shown here is derived from an EMBL/GenBank/DDBJ whole genome shotgun (WGS) entry which is preliminary data.</text>
</comment>
<feature type="region of interest" description="Disordered" evidence="1">
    <location>
        <begin position="209"/>
        <end position="320"/>
    </location>
</feature>
<feature type="compositionally biased region" description="Basic residues" evidence="1">
    <location>
        <begin position="250"/>
        <end position="265"/>
    </location>
</feature>
<dbReference type="InterPro" id="IPR013268">
    <property type="entry name" value="UTP16"/>
</dbReference>
<feature type="compositionally biased region" description="Basic and acidic residues" evidence="1">
    <location>
        <begin position="105"/>
        <end position="126"/>
    </location>
</feature>
<dbReference type="Proteomes" id="UP001447188">
    <property type="component" value="Unassembled WGS sequence"/>
</dbReference>
<feature type="region of interest" description="Disordered" evidence="1">
    <location>
        <begin position="67"/>
        <end position="175"/>
    </location>
</feature>